<dbReference type="EMBL" id="JAWDGP010000898">
    <property type="protein sequence ID" value="KAK3796291.1"/>
    <property type="molecule type" value="Genomic_DNA"/>
</dbReference>
<feature type="compositionally biased region" description="Basic and acidic residues" evidence="1">
    <location>
        <begin position="89"/>
        <end position="98"/>
    </location>
</feature>
<evidence type="ECO:0000256" key="1">
    <source>
        <dbReference type="SAM" id="MobiDB-lite"/>
    </source>
</evidence>
<protein>
    <submittedName>
        <fullName evidence="2">Uncharacterized protein</fullName>
    </submittedName>
</protein>
<evidence type="ECO:0000313" key="3">
    <source>
        <dbReference type="Proteomes" id="UP001283361"/>
    </source>
</evidence>
<keyword evidence="3" id="KW-1185">Reference proteome</keyword>
<accession>A0AAE1E6Q8</accession>
<name>A0AAE1E6Q8_9GAST</name>
<sequence>MNTKSYGSGVHSGSDRGCTTTTLCPLPSEYFHLHRRFDQLTRLRSLCYSASIVFGIQANKNEATRLDLCRMFRAPYPGDSGSKQHRGKHDLEHHYNFQ</sequence>
<feature type="region of interest" description="Disordered" evidence="1">
    <location>
        <begin position="79"/>
        <end position="98"/>
    </location>
</feature>
<reference evidence="2" key="1">
    <citation type="journal article" date="2023" name="G3 (Bethesda)">
        <title>A reference genome for the long-term kleptoplast-retaining sea slug Elysia crispata morphotype clarki.</title>
        <authorList>
            <person name="Eastman K.E."/>
            <person name="Pendleton A.L."/>
            <person name="Shaikh M.A."/>
            <person name="Suttiyut T."/>
            <person name="Ogas R."/>
            <person name="Tomko P."/>
            <person name="Gavelis G."/>
            <person name="Widhalm J.R."/>
            <person name="Wisecaver J.H."/>
        </authorList>
    </citation>
    <scope>NUCLEOTIDE SEQUENCE</scope>
    <source>
        <strain evidence="2">ECLA1</strain>
    </source>
</reference>
<evidence type="ECO:0000313" key="2">
    <source>
        <dbReference type="EMBL" id="KAK3796291.1"/>
    </source>
</evidence>
<dbReference type="AlphaFoldDB" id="A0AAE1E6Q8"/>
<gene>
    <name evidence="2" type="ORF">RRG08_041605</name>
</gene>
<organism evidence="2 3">
    <name type="scientific">Elysia crispata</name>
    <name type="common">lettuce slug</name>
    <dbReference type="NCBI Taxonomy" id="231223"/>
    <lineage>
        <taxon>Eukaryota</taxon>
        <taxon>Metazoa</taxon>
        <taxon>Spiralia</taxon>
        <taxon>Lophotrochozoa</taxon>
        <taxon>Mollusca</taxon>
        <taxon>Gastropoda</taxon>
        <taxon>Heterobranchia</taxon>
        <taxon>Euthyneura</taxon>
        <taxon>Panpulmonata</taxon>
        <taxon>Sacoglossa</taxon>
        <taxon>Placobranchoidea</taxon>
        <taxon>Plakobranchidae</taxon>
        <taxon>Elysia</taxon>
    </lineage>
</organism>
<proteinExistence type="predicted"/>
<dbReference type="Proteomes" id="UP001283361">
    <property type="component" value="Unassembled WGS sequence"/>
</dbReference>
<comment type="caution">
    <text evidence="2">The sequence shown here is derived from an EMBL/GenBank/DDBJ whole genome shotgun (WGS) entry which is preliminary data.</text>
</comment>